<dbReference type="GO" id="GO:0009307">
    <property type="term" value="P:DNA restriction-modification system"/>
    <property type="evidence" value="ECO:0007669"/>
    <property type="project" value="UniProtKB-KW"/>
</dbReference>
<accession>A0A445MTV8</accession>
<protein>
    <recommendedName>
        <fullName evidence="5">Type I restriction modification DNA specificity domain-containing protein</fullName>
    </recommendedName>
</protein>
<dbReference type="EMBL" id="OJIN01000068">
    <property type="protein sequence ID" value="SPD72927.1"/>
    <property type="molecule type" value="Genomic_DNA"/>
</dbReference>
<feature type="region of interest" description="Disordered" evidence="4">
    <location>
        <begin position="409"/>
        <end position="428"/>
    </location>
</feature>
<dbReference type="Gene3D" id="3.90.220.20">
    <property type="entry name" value="DNA methylase specificity domains"/>
    <property type="match status" value="2"/>
</dbReference>
<evidence type="ECO:0000256" key="3">
    <source>
        <dbReference type="ARBA" id="ARBA00023125"/>
    </source>
</evidence>
<sequence length="428" mass="48008">MGENREIPKGWATTSIQDIAEVIMGQSPSSATYNNNGIGLPFFQGKAEFTDLHPVAEKWCTEPKKIAVNDDILLSVRAPVGATNIADRKCCIGRGLAAIRYHYNHKLIYYYLRLIERELDEQGTGTTFKAISGEVIRNTRIPLPPIPEQHRIVAKIEELFSRLDKGIESLKTAQQQLKVYRQAVLKWAFEGNWDVSRFGNVAEIKRGKSKHRPRDAKELFGGPYPFIQTGEVRAANGGTVNTYSQTYSEIGLAQSKLWPKGTLCLTIAANIAETAFLGFDACFPDSVVGIKTDENILSIKFVNFYIQKLKQEIDSKASATAQKNINVEFLENIPIPIPKIEDQHAIVAEIESRLFVCDKIEESIEQSLKQAESLRQSILKKAFEGKLVPQDSNDEPASVLLARIKAERESNKAEVVRHRQPRKKKARS</sequence>
<dbReference type="Gene3D" id="1.10.287.1120">
    <property type="entry name" value="Bipartite methylase S protein"/>
    <property type="match status" value="1"/>
</dbReference>
<dbReference type="Pfam" id="PF01420">
    <property type="entry name" value="Methylase_S"/>
    <property type="match status" value="2"/>
</dbReference>
<feature type="domain" description="Type I restriction modification DNA specificity" evidence="5">
    <location>
        <begin position="192"/>
        <end position="370"/>
    </location>
</feature>
<dbReference type="CDD" id="cd17282">
    <property type="entry name" value="RMtype1_S_Eco16444ORF1681_TRD1-CR1_like"/>
    <property type="match status" value="1"/>
</dbReference>
<reference evidence="6" key="1">
    <citation type="submission" date="2018-01" db="EMBL/GenBank/DDBJ databases">
        <authorList>
            <person name="Regsiter A."/>
            <person name="William W."/>
        </authorList>
    </citation>
    <scope>NUCLEOTIDE SEQUENCE</scope>
    <source>
        <strain evidence="6">TRIP AH-1</strain>
    </source>
</reference>
<feature type="compositionally biased region" description="Basic residues" evidence="4">
    <location>
        <begin position="418"/>
        <end position="428"/>
    </location>
</feature>
<evidence type="ECO:0000256" key="4">
    <source>
        <dbReference type="SAM" id="MobiDB-lite"/>
    </source>
</evidence>
<dbReference type="AlphaFoldDB" id="A0A445MTV8"/>
<dbReference type="SUPFAM" id="SSF116734">
    <property type="entry name" value="DNA methylase specificity domain"/>
    <property type="match status" value="2"/>
</dbReference>
<gene>
    <name evidence="6" type="ORF">PITCH_A160002</name>
</gene>
<dbReference type="CDD" id="cd17497">
    <property type="entry name" value="RMtype1_S_TteMORF1547P-TRD2-CR2_like"/>
    <property type="match status" value="1"/>
</dbReference>
<evidence type="ECO:0000259" key="5">
    <source>
        <dbReference type="Pfam" id="PF01420"/>
    </source>
</evidence>
<organism evidence="6">
    <name type="scientific">uncultured Desulfobacterium sp</name>
    <dbReference type="NCBI Taxonomy" id="201089"/>
    <lineage>
        <taxon>Bacteria</taxon>
        <taxon>Pseudomonadati</taxon>
        <taxon>Thermodesulfobacteriota</taxon>
        <taxon>Desulfobacteria</taxon>
        <taxon>Desulfobacterales</taxon>
        <taxon>Desulfobacteriaceae</taxon>
        <taxon>Desulfobacterium</taxon>
        <taxon>environmental samples</taxon>
    </lineage>
</organism>
<dbReference type="InterPro" id="IPR051212">
    <property type="entry name" value="Type-I_RE_S_subunit"/>
</dbReference>
<dbReference type="InterPro" id="IPR044946">
    <property type="entry name" value="Restrct_endonuc_typeI_TRD_sf"/>
</dbReference>
<evidence type="ECO:0000313" key="6">
    <source>
        <dbReference type="EMBL" id="SPD72927.1"/>
    </source>
</evidence>
<evidence type="ECO:0000256" key="2">
    <source>
        <dbReference type="ARBA" id="ARBA00022747"/>
    </source>
</evidence>
<evidence type="ECO:0000256" key="1">
    <source>
        <dbReference type="ARBA" id="ARBA00010923"/>
    </source>
</evidence>
<proteinExistence type="inferred from homology"/>
<dbReference type="PANTHER" id="PTHR43140">
    <property type="entry name" value="TYPE-1 RESTRICTION ENZYME ECOKI SPECIFICITY PROTEIN"/>
    <property type="match status" value="1"/>
</dbReference>
<name>A0A445MTV8_9BACT</name>
<keyword evidence="3" id="KW-0238">DNA-binding</keyword>
<comment type="similarity">
    <text evidence="1">Belongs to the type-I restriction system S methylase family.</text>
</comment>
<dbReference type="PANTHER" id="PTHR43140:SF1">
    <property type="entry name" value="TYPE I RESTRICTION ENZYME ECOKI SPECIFICITY SUBUNIT"/>
    <property type="match status" value="1"/>
</dbReference>
<dbReference type="GO" id="GO:0003677">
    <property type="term" value="F:DNA binding"/>
    <property type="evidence" value="ECO:0007669"/>
    <property type="project" value="UniProtKB-KW"/>
</dbReference>
<dbReference type="InterPro" id="IPR000055">
    <property type="entry name" value="Restrct_endonuc_typeI_TRD"/>
</dbReference>
<feature type="domain" description="Type I restriction modification DNA specificity" evidence="5">
    <location>
        <begin position="8"/>
        <end position="167"/>
    </location>
</feature>
<keyword evidence="2" id="KW-0680">Restriction system</keyword>